<keyword evidence="2" id="KW-0560">Oxidoreductase</keyword>
<dbReference type="AlphaFoldDB" id="A0A150J9N0"/>
<proteinExistence type="predicted"/>
<protein>
    <submittedName>
        <fullName evidence="2">Digeranylgeranylglycerophospholipid reductase</fullName>
        <ecNumber evidence="2">1.3.7.11</ecNumber>
    </submittedName>
</protein>
<dbReference type="NCBIfam" id="TIGR02032">
    <property type="entry name" value="GG-red-SF"/>
    <property type="match status" value="1"/>
</dbReference>
<dbReference type="Proteomes" id="UP000075578">
    <property type="component" value="Unassembled WGS sequence"/>
</dbReference>
<dbReference type="InterPro" id="IPR002938">
    <property type="entry name" value="FAD-bd"/>
</dbReference>
<evidence type="ECO:0000259" key="1">
    <source>
        <dbReference type="Pfam" id="PF01494"/>
    </source>
</evidence>
<evidence type="ECO:0000313" key="3">
    <source>
        <dbReference type="Proteomes" id="UP000075578"/>
    </source>
</evidence>
<dbReference type="PRINTS" id="PR00420">
    <property type="entry name" value="RNGMNOXGNASE"/>
</dbReference>
<dbReference type="PANTHER" id="PTHR42685">
    <property type="entry name" value="GERANYLGERANYL DIPHOSPHATE REDUCTASE"/>
    <property type="match status" value="1"/>
</dbReference>
<dbReference type="SUPFAM" id="SSF51905">
    <property type="entry name" value="FAD/NAD(P)-binding domain"/>
    <property type="match status" value="1"/>
</dbReference>
<dbReference type="EMBL" id="LNGD01000008">
    <property type="protein sequence ID" value="KYC53947.1"/>
    <property type="molecule type" value="Genomic_DNA"/>
</dbReference>
<dbReference type="GO" id="GO:0016628">
    <property type="term" value="F:oxidoreductase activity, acting on the CH-CH group of donors, NAD or NADP as acceptor"/>
    <property type="evidence" value="ECO:0007669"/>
    <property type="project" value="InterPro"/>
</dbReference>
<dbReference type="GO" id="GO:0071949">
    <property type="term" value="F:FAD binding"/>
    <property type="evidence" value="ECO:0007669"/>
    <property type="project" value="InterPro"/>
</dbReference>
<reference evidence="2 3" key="1">
    <citation type="journal article" date="2016" name="ISME J.">
        <title>Chasing the elusive Euryarchaeota class WSA2: genomes reveal a uniquely fastidious methyl-reducing methanogen.</title>
        <authorList>
            <person name="Nobu M.K."/>
            <person name="Narihiro T."/>
            <person name="Kuroda K."/>
            <person name="Mei R."/>
            <person name="Liu W.T."/>
        </authorList>
    </citation>
    <scope>NUCLEOTIDE SEQUENCE [LARGE SCALE GENOMIC DNA]</scope>
    <source>
        <strain evidence="2">U1lsi0528_Bin089</strain>
    </source>
</reference>
<dbReference type="InterPro" id="IPR011777">
    <property type="entry name" value="Geranylgeranyl_Rdtase_fam"/>
</dbReference>
<dbReference type="EC" id="1.3.7.11" evidence="2"/>
<accession>A0A150J9N0</accession>
<gene>
    <name evidence="2" type="ORF">AMQ74_00269</name>
</gene>
<dbReference type="InterPro" id="IPR050407">
    <property type="entry name" value="Geranylgeranyl_reductase"/>
</dbReference>
<dbReference type="PANTHER" id="PTHR42685:SF22">
    <property type="entry name" value="CONDITIONED MEDIUM FACTOR RECEPTOR 1"/>
    <property type="match status" value="1"/>
</dbReference>
<dbReference type="InterPro" id="IPR036188">
    <property type="entry name" value="FAD/NAD-bd_sf"/>
</dbReference>
<sequence>MDYDFDVAVIGAGPAGSTAAYLLNKSGFNVVIIDKSFFPRDKLCGGLITVKTLKFLERIYQDNEESLIKNDIINFSTNKFYFLNKKKKLEDGFTKIPTHFVERIIYDKHLLDKAIDSGVKIIYGEEVKKIDLETNKIVTSNGDTIHSKYIIGADGANSVVRKEFERKDLIDKNYWLSNLGFALETFVDKEKISIDKDTMYLFFGYIKIGYIWIFPNKEKAVIGAGGLLKNLDGNDLKDVISKFLLSYGVDKNTVEKCIKNIKGHPIPFGNFIRNPAHKNVVLIGDAAGFVNPITGEGIYYAHKSAELAAEAIIKDHKKQGILEEEYIKNINMFIIHELSKILKSRGLYFKFFNNYYLAKTLMYLMFRKINYV</sequence>
<feature type="domain" description="FAD-binding" evidence="1">
    <location>
        <begin position="5"/>
        <end position="165"/>
    </location>
</feature>
<evidence type="ECO:0000313" key="2">
    <source>
        <dbReference type="EMBL" id="KYC53947.1"/>
    </source>
</evidence>
<organism evidence="2 3">
    <name type="scientific">Candidatus Methanofastidiosum methylothiophilum</name>
    <dbReference type="NCBI Taxonomy" id="1705564"/>
    <lineage>
        <taxon>Archaea</taxon>
        <taxon>Methanobacteriati</taxon>
        <taxon>Methanobacteriota</taxon>
        <taxon>Stenosarchaea group</taxon>
        <taxon>Candidatus Methanofastidiosia</taxon>
        <taxon>Candidatus Methanofastidiosales</taxon>
        <taxon>Candidatus Methanofastidiosaceae</taxon>
        <taxon>Candidatus Methanofastidiosum</taxon>
    </lineage>
</organism>
<dbReference type="Pfam" id="PF01494">
    <property type="entry name" value="FAD_binding_3"/>
    <property type="match status" value="1"/>
</dbReference>
<dbReference type="Gene3D" id="3.50.50.60">
    <property type="entry name" value="FAD/NAD(P)-binding domain"/>
    <property type="match status" value="1"/>
</dbReference>
<comment type="caution">
    <text evidence="2">The sequence shown here is derived from an EMBL/GenBank/DDBJ whole genome shotgun (WGS) entry which is preliminary data.</text>
</comment>
<name>A0A150J9N0_9EURY</name>